<dbReference type="PANTHER" id="PTHR11108:SF1">
    <property type="entry name" value="FERROCHELATASE, MITOCHONDRIAL"/>
    <property type="match status" value="1"/>
</dbReference>
<comment type="pathway">
    <text evidence="1 7 8">Porphyrin-containing compound metabolism; protoheme biosynthesis.</text>
</comment>
<comment type="caution">
    <text evidence="7">Lacks conserved residue(s) required for the propagation of feature annotation.</text>
</comment>
<gene>
    <name evidence="7" type="primary">cpfC</name>
    <name evidence="9" type="ORF">M4486_10720</name>
</gene>
<evidence type="ECO:0000256" key="3">
    <source>
        <dbReference type="ARBA" id="ARBA00023133"/>
    </source>
</evidence>
<evidence type="ECO:0000256" key="5">
    <source>
        <dbReference type="ARBA" id="ARBA00023244"/>
    </source>
</evidence>
<feature type="binding site" evidence="7">
    <location>
        <position position="195"/>
    </location>
    <ligand>
        <name>Fe(2+)</name>
        <dbReference type="ChEBI" id="CHEBI:29033"/>
    </ligand>
</feature>
<dbReference type="CDD" id="cd00419">
    <property type="entry name" value="Ferrochelatase_C"/>
    <property type="match status" value="1"/>
</dbReference>
<evidence type="ECO:0000313" key="9">
    <source>
        <dbReference type="EMBL" id="UQN28126.1"/>
    </source>
</evidence>
<keyword evidence="3 7" id="KW-0350">Heme biosynthesis</keyword>
<dbReference type="HAMAP" id="MF_00323">
    <property type="entry name" value="Ferrochelatase"/>
    <property type="match status" value="1"/>
</dbReference>
<dbReference type="GO" id="GO:0016829">
    <property type="term" value="F:lyase activity"/>
    <property type="evidence" value="ECO:0007669"/>
    <property type="project" value="UniProtKB-KW"/>
</dbReference>
<dbReference type="Gene3D" id="3.40.50.1400">
    <property type="match status" value="2"/>
</dbReference>
<sequence length="431" mass="46895">MTENPAPLPQDVPYDAILFASFGGPEQQEDVVPFLRNVTRGRGIPDERLEVVGEHYRKLGGRSPINDQNRDLIARFERALAAAGIDLPVYWGNRNWAPFTSDVVGRIGADGHRRVLAVATSPYSSYSSCRQYREDYAKALVANDLVGEMEIQKIRAYFDHPGFLEPVRDGVRAAITQMRDAGHDASRTRVLFSTHSIPHVMSSASGPAEKDAADPSADDVGGWYVAQHLAACRWVMEQLGGTDGASADGGPAIAAPDWELVYQSRSGAPHVPWLEPDINDRMHEIREHDEADAVIVVPIGFVTDHVEVVWDLDTEAAETAEELGLAFTRVATSGTDERFVEGLVDLVREHVEPGHSPRAVTDFGVVEDTCGALCCLNGSTHARPVPVEGTPLDTVEQIAHAMQDDEQMLALIAEEQAAHAEQSRAGSEVPA</sequence>
<dbReference type="SUPFAM" id="SSF53800">
    <property type="entry name" value="Chelatase"/>
    <property type="match status" value="1"/>
</dbReference>
<comment type="function">
    <text evidence="7 8">Involved in coproporphyrin-dependent heme b biosynthesis. Catalyzes the insertion of ferrous iron into coproporphyrin III to form Fe-coproporphyrin III.</text>
</comment>
<organism evidence="9 10">
    <name type="scientific">Brachybacterium kimchii</name>
    <dbReference type="NCBI Taxonomy" id="2942909"/>
    <lineage>
        <taxon>Bacteria</taxon>
        <taxon>Bacillati</taxon>
        <taxon>Actinomycetota</taxon>
        <taxon>Actinomycetes</taxon>
        <taxon>Micrococcales</taxon>
        <taxon>Dermabacteraceae</taxon>
        <taxon>Brachybacterium</taxon>
    </lineage>
</organism>
<dbReference type="InterPro" id="IPR033659">
    <property type="entry name" value="Ferrochelatase_N"/>
</dbReference>
<dbReference type="InterPro" id="IPR019772">
    <property type="entry name" value="Ferrochelatase_AS"/>
</dbReference>
<dbReference type="InterPro" id="IPR001015">
    <property type="entry name" value="Ferrochelatase"/>
</dbReference>
<reference evidence="9" key="1">
    <citation type="submission" date="2022-05" db="EMBL/GenBank/DDBJ databases">
        <title>Genomic analysis of Brachybacterium sp. CBA3104.</title>
        <authorList>
            <person name="Roh S.W."/>
            <person name="Kim Y.B."/>
            <person name="Kim Y."/>
        </authorList>
    </citation>
    <scope>NUCLEOTIDE SEQUENCE</scope>
    <source>
        <strain evidence="9">CBA3104</strain>
    </source>
</reference>
<evidence type="ECO:0000256" key="2">
    <source>
        <dbReference type="ARBA" id="ARBA00023004"/>
    </source>
</evidence>
<dbReference type="InterPro" id="IPR033644">
    <property type="entry name" value="Ferrochelatase_C"/>
</dbReference>
<evidence type="ECO:0000256" key="1">
    <source>
        <dbReference type="ARBA" id="ARBA00004744"/>
    </source>
</evidence>
<evidence type="ECO:0000256" key="4">
    <source>
        <dbReference type="ARBA" id="ARBA00023239"/>
    </source>
</evidence>
<keyword evidence="7" id="KW-0479">Metal-binding</keyword>
<dbReference type="Pfam" id="PF00762">
    <property type="entry name" value="Ferrochelatase"/>
    <property type="match status" value="1"/>
</dbReference>
<keyword evidence="4 7" id="KW-0456">Lyase</keyword>
<keyword evidence="10" id="KW-1185">Reference proteome</keyword>
<feature type="binding site" evidence="7">
    <location>
        <position position="307"/>
    </location>
    <ligand>
        <name>Fe(2+)</name>
        <dbReference type="ChEBI" id="CHEBI:29033"/>
    </ligand>
</feature>
<accession>A0ABY4N1Y2</accession>
<keyword evidence="2 7" id="KW-0408">Iron</keyword>
<keyword evidence="5 7" id="KW-0627">Porphyrin biosynthesis</keyword>
<dbReference type="PANTHER" id="PTHR11108">
    <property type="entry name" value="FERROCHELATASE"/>
    <property type="match status" value="1"/>
</dbReference>
<keyword evidence="7 8" id="KW-0963">Cytoplasm</keyword>
<evidence type="ECO:0000313" key="10">
    <source>
        <dbReference type="Proteomes" id="UP001055868"/>
    </source>
</evidence>
<comment type="similarity">
    <text evidence="7 8">Belongs to the ferrochelatase family.</text>
</comment>
<name>A0ABY4N1Y2_9MICO</name>
<protein>
    <recommendedName>
        <fullName evidence="7">Coproporphyrin III ferrochelatase</fullName>
        <ecNumber evidence="7">4.99.1.9</ecNumber>
    </recommendedName>
</protein>
<dbReference type="RefSeq" id="WP_249477131.1">
    <property type="nucleotide sequence ID" value="NZ_CP097218.1"/>
</dbReference>
<dbReference type="NCBIfam" id="NF000689">
    <property type="entry name" value="PRK00035.2-1"/>
    <property type="match status" value="1"/>
</dbReference>
<evidence type="ECO:0000256" key="7">
    <source>
        <dbReference type="HAMAP-Rule" id="MF_00323"/>
    </source>
</evidence>
<dbReference type="EMBL" id="CP097218">
    <property type="protein sequence ID" value="UQN28126.1"/>
    <property type="molecule type" value="Genomic_DNA"/>
</dbReference>
<dbReference type="EC" id="4.99.1.9" evidence="7"/>
<dbReference type="PROSITE" id="PS00534">
    <property type="entry name" value="FERROCHELATASE"/>
    <property type="match status" value="1"/>
</dbReference>
<evidence type="ECO:0000256" key="6">
    <source>
        <dbReference type="ARBA" id="ARBA00024536"/>
    </source>
</evidence>
<proteinExistence type="inferred from homology"/>
<evidence type="ECO:0000256" key="8">
    <source>
        <dbReference type="RuleBase" id="RU000607"/>
    </source>
</evidence>
<comment type="subcellular location">
    <subcellularLocation>
        <location evidence="7 8">Cytoplasm</location>
    </subcellularLocation>
</comment>
<feature type="binding site" evidence="7">
    <location>
        <position position="63"/>
    </location>
    <ligand>
        <name>Fe-coproporphyrin III</name>
        <dbReference type="ChEBI" id="CHEBI:68438"/>
    </ligand>
</feature>
<dbReference type="Proteomes" id="UP001055868">
    <property type="component" value="Chromosome"/>
</dbReference>
<feature type="binding site" evidence="7">
    <location>
        <position position="132"/>
    </location>
    <ligand>
        <name>Fe-coproporphyrin III</name>
        <dbReference type="ChEBI" id="CHEBI:68438"/>
    </ligand>
</feature>
<comment type="catalytic activity">
    <reaction evidence="6">
        <text>Fe-coproporphyrin III + 2 H(+) = coproporphyrin III + Fe(2+)</text>
        <dbReference type="Rhea" id="RHEA:49572"/>
        <dbReference type="ChEBI" id="CHEBI:15378"/>
        <dbReference type="ChEBI" id="CHEBI:29033"/>
        <dbReference type="ChEBI" id="CHEBI:68438"/>
        <dbReference type="ChEBI" id="CHEBI:131725"/>
        <dbReference type="EC" id="4.99.1.9"/>
    </reaction>
    <physiologicalReaction direction="right-to-left" evidence="6">
        <dbReference type="Rhea" id="RHEA:49574"/>
    </physiologicalReaction>
</comment>
<dbReference type="CDD" id="cd03411">
    <property type="entry name" value="Ferrochelatase_N"/>
    <property type="match status" value="1"/>
</dbReference>